<dbReference type="InterPro" id="IPR046362">
    <property type="entry name" value="Zw10/DSL1_C_sf"/>
</dbReference>
<name>A0AAD5S6Y5_9FUNG</name>
<dbReference type="Proteomes" id="UP001212841">
    <property type="component" value="Unassembled WGS sequence"/>
</dbReference>
<dbReference type="EMBL" id="JADGJD010003056">
    <property type="protein sequence ID" value="KAJ3026077.1"/>
    <property type="molecule type" value="Genomic_DNA"/>
</dbReference>
<gene>
    <name evidence="2" type="primary">ZW10_2</name>
    <name evidence="2" type="ORF">HK097_006534</name>
</gene>
<dbReference type="AlphaFoldDB" id="A0AAD5S6Y5"/>
<comment type="caution">
    <text evidence="2">The sequence shown here is derived from an EMBL/GenBank/DDBJ whole genome shotgun (WGS) entry which is preliminary data.</text>
</comment>
<dbReference type="GO" id="GO:0006888">
    <property type="term" value="P:endoplasmic reticulum to Golgi vesicle-mediated transport"/>
    <property type="evidence" value="ECO:0007669"/>
    <property type="project" value="TreeGrafter"/>
</dbReference>
<proteinExistence type="predicted"/>
<protein>
    <submittedName>
        <fullName evidence="2">Centromere/kinetochore protein zw10</fullName>
    </submittedName>
</protein>
<dbReference type="GO" id="GO:1990423">
    <property type="term" value="C:RZZ complex"/>
    <property type="evidence" value="ECO:0007669"/>
    <property type="project" value="TreeGrafter"/>
</dbReference>
<dbReference type="Pfam" id="PF22766">
    <property type="entry name" value="ZW10_C2"/>
    <property type="match status" value="1"/>
</dbReference>
<keyword evidence="3" id="KW-1185">Reference proteome</keyword>
<dbReference type="GO" id="GO:0005737">
    <property type="term" value="C:cytoplasm"/>
    <property type="evidence" value="ECO:0007669"/>
    <property type="project" value="GOC"/>
</dbReference>
<dbReference type="InterPro" id="IPR055148">
    <property type="entry name" value="ZW10_C_2"/>
</dbReference>
<feature type="domain" description="ZW10 C-terminal helical" evidence="1">
    <location>
        <begin position="33"/>
        <end position="140"/>
    </location>
</feature>
<dbReference type="PANTHER" id="PTHR12205:SF0">
    <property type="entry name" value="CENTROMERE_KINETOCHORE PROTEIN ZW10 HOMOLOG"/>
    <property type="match status" value="1"/>
</dbReference>
<sequence>RKQRDELIGIVRGCGGFEGVAKDERCEFVESGLKRAVWTLSGLAKVWKPIMPTQTYLRTIGILVDTTLTDVLKEVAKLTAVKGDEAHQLRYLLGVLGKVEGCFEKVSGVGKKKVVEKAPVYLYVKSWEAYVKGMECLEKRPADFLKEVNNSLQELEKKE</sequence>
<evidence type="ECO:0000313" key="2">
    <source>
        <dbReference type="EMBL" id="KAJ3026077.1"/>
    </source>
</evidence>
<evidence type="ECO:0000259" key="1">
    <source>
        <dbReference type="Pfam" id="PF22766"/>
    </source>
</evidence>
<organism evidence="2 3">
    <name type="scientific">Rhizophlyctis rosea</name>
    <dbReference type="NCBI Taxonomy" id="64517"/>
    <lineage>
        <taxon>Eukaryota</taxon>
        <taxon>Fungi</taxon>
        <taxon>Fungi incertae sedis</taxon>
        <taxon>Chytridiomycota</taxon>
        <taxon>Chytridiomycota incertae sedis</taxon>
        <taxon>Chytridiomycetes</taxon>
        <taxon>Rhizophlyctidales</taxon>
        <taxon>Rhizophlyctidaceae</taxon>
        <taxon>Rhizophlyctis</taxon>
    </lineage>
</organism>
<feature type="non-terminal residue" evidence="2">
    <location>
        <position position="159"/>
    </location>
</feature>
<dbReference type="Gene3D" id="1.10.357.150">
    <property type="match status" value="1"/>
</dbReference>
<reference evidence="2" key="1">
    <citation type="submission" date="2020-05" db="EMBL/GenBank/DDBJ databases">
        <title>Phylogenomic resolution of chytrid fungi.</title>
        <authorList>
            <person name="Stajich J.E."/>
            <person name="Amses K."/>
            <person name="Simmons R."/>
            <person name="Seto K."/>
            <person name="Myers J."/>
            <person name="Bonds A."/>
            <person name="Quandt C.A."/>
            <person name="Barry K."/>
            <person name="Liu P."/>
            <person name="Grigoriev I."/>
            <person name="Longcore J.E."/>
            <person name="James T.Y."/>
        </authorList>
    </citation>
    <scope>NUCLEOTIDE SEQUENCE</scope>
    <source>
        <strain evidence="2">JEL0318</strain>
    </source>
</reference>
<dbReference type="GO" id="GO:0007094">
    <property type="term" value="P:mitotic spindle assembly checkpoint signaling"/>
    <property type="evidence" value="ECO:0007669"/>
    <property type="project" value="TreeGrafter"/>
</dbReference>
<dbReference type="PANTHER" id="PTHR12205">
    <property type="entry name" value="CENTROMERE/KINETOCHORE PROTEIN ZW10"/>
    <property type="match status" value="1"/>
</dbReference>
<evidence type="ECO:0000313" key="3">
    <source>
        <dbReference type="Proteomes" id="UP001212841"/>
    </source>
</evidence>
<accession>A0AAD5S6Y5</accession>